<proteinExistence type="predicted"/>
<dbReference type="Proteomes" id="UP000199682">
    <property type="component" value="Unassembled WGS sequence"/>
</dbReference>
<dbReference type="InterPro" id="IPR001296">
    <property type="entry name" value="Glyco_trans_1"/>
</dbReference>
<sequence>MRVGICDFPSAYAFPPYGYGGIERWLWAVAVGAQRTGVEAVLIGPAWRDDLPGGFRRLPIRLEHTTVESDRWHQLDALNLDLLVVGHEYPSLSAWRASWQGLGCAVATFQHDPNFQHAADAFDGRRSRLYCYSPEMMLRYEAHRPQQALSVQFGFGEETPPPAVAGGDLVWIGRIDSDKAPHLAALAAAKLGQRLRIIGPTLDPGYVARHRAILSAPHVELVGELAGADKIEALRSARTMIYTCARDYVEAGAAVFGETLRCGTPVAALVWRAGTCAEIALCEQTGVVAEAHPLDDDEAAAARLAEAIIDAHRLRPGQVQEAGLTRFDPAQHFQALASIPC</sequence>
<dbReference type="SUPFAM" id="SSF53756">
    <property type="entry name" value="UDP-Glycosyltransferase/glycogen phosphorylase"/>
    <property type="match status" value="1"/>
</dbReference>
<dbReference type="RefSeq" id="WP_090011843.1">
    <property type="nucleotide sequence ID" value="NZ_FNET01000019.1"/>
</dbReference>
<feature type="domain" description="Glycosyl transferase family 1" evidence="2">
    <location>
        <begin position="170"/>
        <end position="311"/>
    </location>
</feature>
<protein>
    <submittedName>
        <fullName evidence="3">Glycosyltransferase involved in cell wall bisynthesis</fullName>
    </submittedName>
</protein>
<organism evidence="3 4">
    <name type="scientific">Lentzea albidocapillata subsp. violacea</name>
    <dbReference type="NCBI Taxonomy" id="128104"/>
    <lineage>
        <taxon>Bacteria</taxon>
        <taxon>Bacillati</taxon>
        <taxon>Actinomycetota</taxon>
        <taxon>Actinomycetes</taxon>
        <taxon>Pseudonocardiales</taxon>
        <taxon>Pseudonocardiaceae</taxon>
        <taxon>Lentzea</taxon>
    </lineage>
</organism>
<accession>A0A1G9RWC6</accession>
<keyword evidence="1 3" id="KW-0808">Transferase</keyword>
<evidence type="ECO:0000259" key="2">
    <source>
        <dbReference type="Pfam" id="PF00534"/>
    </source>
</evidence>
<gene>
    <name evidence="3" type="ORF">SAMN04488074_11942</name>
</gene>
<dbReference type="EMBL" id="FNET01000019">
    <property type="protein sequence ID" value="SDM27536.1"/>
    <property type="molecule type" value="Genomic_DNA"/>
</dbReference>
<dbReference type="Pfam" id="PF00534">
    <property type="entry name" value="Glycos_transf_1"/>
    <property type="match status" value="1"/>
</dbReference>
<evidence type="ECO:0000256" key="1">
    <source>
        <dbReference type="ARBA" id="ARBA00022679"/>
    </source>
</evidence>
<dbReference type="Gene3D" id="3.40.50.2000">
    <property type="entry name" value="Glycogen Phosphorylase B"/>
    <property type="match status" value="2"/>
</dbReference>
<reference evidence="4" key="1">
    <citation type="submission" date="2016-10" db="EMBL/GenBank/DDBJ databases">
        <authorList>
            <person name="Varghese N."/>
            <person name="Submissions S."/>
        </authorList>
    </citation>
    <scope>NUCLEOTIDE SEQUENCE [LARGE SCALE GENOMIC DNA]</scope>
    <source>
        <strain evidence="4">DSM 44796</strain>
    </source>
</reference>
<dbReference type="GO" id="GO:0016757">
    <property type="term" value="F:glycosyltransferase activity"/>
    <property type="evidence" value="ECO:0007669"/>
    <property type="project" value="InterPro"/>
</dbReference>
<name>A0A1G9RWC6_9PSEU</name>
<dbReference type="AlphaFoldDB" id="A0A1G9RWC6"/>
<evidence type="ECO:0000313" key="3">
    <source>
        <dbReference type="EMBL" id="SDM27536.1"/>
    </source>
</evidence>
<evidence type="ECO:0000313" key="4">
    <source>
        <dbReference type="Proteomes" id="UP000199682"/>
    </source>
</evidence>